<sequence length="390" mass="44535">MNEPWSKKHKRVFKNCKFSLSNSFSQPLSQPELEEYVRKAQPEDTTLLDMYRNHDLQYVANGGSIDLREDVARVVYNNKLSAENILIFPGGQVALQTAALAFASGYHSIVFTPGYQSTIESPQWAVNNKGVTEIPRRPENNWQVDTKKLKEAIRDDTKFLILNEPYNPGGIVMTRELQQEIIEICEENDIVILCDEVYRLLEHDPMDRIPTMACSYKKGISAVTISKPWGGCGITIGWLACSDLNLVQKLVDVQYFGTACPSRSSEIQARMVLTASDAIIKDRIVIIKKNKELLQNFIENKFSEWFEWRRPNAGAIAFVKFKGPWTSEELGRHLAEVGISIKPAYCFCRDVSGDVEDYFRIGFGEIKMPLALEEFSKFVTDHEEVWRNKM</sequence>
<feature type="domain" description="Aminotransferase class I/classII large" evidence="1">
    <location>
        <begin position="55"/>
        <end position="362"/>
    </location>
</feature>
<dbReference type="CDD" id="cd00609">
    <property type="entry name" value="AAT_like"/>
    <property type="match status" value="1"/>
</dbReference>
<dbReference type="AlphaFoldDB" id="A0AAD3D585"/>
<dbReference type="InterPro" id="IPR015422">
    <property type="entry name" value="PyrdxlP-dep_Trfase_small"/>
</dbReference>
<gene>
    <name evidence="2" type="ORF">CTEN210_14449</name>
</gene>
<reference evidence="2 3" key="1">
    <citation type="journal article" date="2021" name="Sci. Rep.">
        <title>The genome of the diatom Chaetoceros tenuissimus carries an ancient integrated fragment of an extant virus.</title>
        <authorList>
            <person name="Hongo Y."/>
            <person name="Kimura K."/>
            <person name="Takaki Y."/>
            <person name="Yoshida Y."/>
            <person name="Baba S."/>
            <person name="Kobayashi G."/>
            <person name="Nagasaki K."/>
            <person name="Hano T."/>
            <person name="Tomaru Y."/>
        </authorList>
    </citation>
    <scope>NUCLEOTIDE SEQUENCE [LARGE SCALE GENOMIC DNA]</scope>
    <source>
        <strain evidence="2 3">NIES-3715</strain>
    </source>
</reference>
<dbReference type="InterPro" id="IPR015424">
    <property type="entry name" value="PyrdxlP-dep_Trfase"/>
</dbReference>
<keyword evidence="3" id="KW-1185">Reference proteome</keyword>
<dbReference type="InterPro" id="IPR015421">
    <property type="entry name" value="PyrdxlP-dep_Trfase_major"/>
</dbReference>
<evidence type="ECO:0000313" key="2">
    <source>
        <dbReference type="EMBL" id="GFH57973.1"/>
    </source>
</evidence>
<protein>
    <recommendedName>
        <fullName evidence="1">Aminotransferase class I/classII large domain-containing protein</fullName>
    </recommendedName>
</protein>
<dbReference type="SUPFAM" id="SSF53383">
    <property type="entry name" value="PLP-dependent transferases"/>
    <property type="match status" value="1"/>
</dbReference>
<dbReference type="InterPro" id="IPR004839">
    <property type="entry name" value="Aminotransferase_I/II_large"/>
</dbReference>
<dbReference type="PANTHER" id="PTHR43510:SF1">
    <property type="entry name" value="AMINOTRANSFERASE FUNCTION, HYPOTHETICAL (EUROFUNG)"/>
    <property type="match status" value="1"/>
</dbReference>
<dbReference type="Pfam" id="PF00155">
    <property type="entry name" value="Aminotran_1_2"/>
    <property type="match status" value="1"/>
</dbReference>
<dbReference type="Gene3D" id="3.40.640.10">
    <property type="entry name" value="Type I PLP-dependent aspartate aminotransferase-like (Major domain)"/>
    <property type="match status" value="1"/>
</dbReference>
<evidence type="ECO:0000259" key="1">
    <source>
        <dbReference type="Pfam" id="PF00155"/>
    </source>
</evidence>
<organism evidence="2 3">
    <name type="scientific">Chaetoceros tenuissimus</name>
    <dbReference type="NCBI Taxonomy" id="426638"/>
    <lineage>
        <taxon>Eukaryota</taxon>
        <taxon>Sar</taxon>
        <taxon>Stramenopiles</taxon>
        <taxon>Ochrophyta</taxon>
        <taxon>Bacillariophyta</taxon>
        <taxon>Coscinodiscophyceae</taxon>
        <taxon>Chaetocerotophycidae</taxon>
        <taxon>Chaetocerotales</taxon>
        <taxon>Chaetocerotaceae</taxon>
        <taxon>Chaetoceros</taxon>
    </lineage>
</organism>
<evidence type="ECO:0000313" key="3">
    <source>
        <dbReference type="Proteomes" id="UP001054902"/>
    </source>
</evidence>
<dbReference type="PANTHER" id="PTHR43510">
    <property type="entry name" value="AMINOTRANSFERASE FUNCTION, HYPOTHETICAL (EUROFUNG)"/>
    <property type="match status" value="1"/>
</dbReference>
<dbReference type="Proteomes" id="UP001054902">
    <property type="component" value="Unassembled WGS sequence"/>
</dbReference>
<dbReference type="EMBL" id="BLLK01000060">
    <property type="protein sequence ID" value="GFH57973.1"/>
    <property type="molecule type" value="Genomic_DNA"/>
</dbReference>
<name>A0AAD3D585_9STRA</name>
<dbReference type="GO" id="GO:0030170">
    <property type="term" value="F:pyridoxal phosphate binding"/>
    <property type="evidence" value="ECO:0007669"/>
    <property type="project" value="InterPro"/>
</dbReference>
<accession>A0AAD3D585</accession>
<comment type="caution">
    <text evidence="2">The sequence shown here is derived from an EMBL/GenBank/DDBJ whole genome shotgun (WGS) entry which is preliminary data.</text>
</comment>
<proteinExistence type="predicted"/>
<dbReference type="Gene3D" id="3.90.1150.10">
    <property type="entry name" value="Aspartate Aminotransferase, domain 1"/>
    <property type="match status" value="1"/>
</dbReference>